<sequence>MQIKREKYNLGQSTIVKITESELDLKLDVKLTNNTSKTNIGAKISGVVKDLNNTPIAGAIVKLMSSDFKPLTHVTTDNKGIYFINIISYSSSYNIEVTFPGKLVAQASTFSLLSGENKNINFIMYNDPNANLGVISGELYDNINSKAIAGAVIFLYNINDGNKLIAITYTDNTGAFIFTELPISNYSIRLSALGYIPLQVLTNVQSGHITMLKKFLNINPNASNGIVSGIVTNDFNNPVIKADVILYSVDKNNMLTPVAFNTTNSLGIYTFINVPIGNYIVKSNQSQLVDLNSTSTIPSNTLRTTNPLTNTMFNFLGDSNNLKVTIGFDTNNKKLIVNSTDEIVNINWGNTLYFNIILYDNNSVKMKEVSINGNENSYKVYSILNGLNFDYGYYFKIVHKESELKLNLLGSVINGSSSLSLGFGNIDLNKVYFYITPLGIQYSNRLIPISNIQMQIPTTTNLAQGLIQNGAKVISTGAVTNIGGVLNGSVIINYIAQNTGRYSLSITVLGANKPLAIDINGINTGINYNINNFNVASINFNTTVVTVTIPLNKGNNTIKFHGDGKNIGPDLFTVNFKPILLTLPKGTYNLADGFLTGGAKLNIDGNKVIYIGGPSDGTSTINVNVESTAKYNIGINYYNGGREFELEINNISTGTIYKTPSLANGLFTLPQPINLNMGNNIIKFKGNRISYAPELGEFSVGLISGIVNPPTVPTGSNPVYKYNAAEGMLSNGALIEDAGGVNVAGWIGGPSDGATTLTVNVAAAGKYNLAVKYIGADANRNLKIDINGTNTGEVYTPTPTNGWSIGDAKTFTVAVNLNSGINTIKFHGDGINYGPSLGEVTLTLVSGTVTPPTEPVNPPTVPTGSNLVYKYNAAEGMLSNGAL</sequence>
<dbReference type="GO" id="GO:0030246">
    <property type="term" value="F:carbohydrate binding"/>
    <property type="evidence" value="ECO:0007669"/>
    <property type="project" value="InterPro"/>
</dbReference>
<dbReference type="SUPFAM" id="SSF49464">
    <property type="entry name" value="Carboxypeptidase regulatory domain-like"/>
    <property type="match status" value="2"/>
</dbReference>
<keyword evidence="3" id="KW-1185">Reference proteome</keyword>
<dbReference type="AlphaFoldDB" id="A0A6I1MSH0"/>
<dbReference type="InterPro" id="IPR008979">
    <property type="entry name" value="Galactose-bd-like_sf"/>
</dbReference>
<evidence type="ECO:0000313" key="2">
    <source>
        <dbReference type="EMBL" id="MPQ43199.1"/>
    </source>
</evidence>
<dbReference type="Pfam" id="PF13620">
    <property type="entry name" value="CarboxypepD_reg"/>
    <property type="match status" value="1"/>
</dbReference>
<dbReference type="InterPro" id="IPR008969">
    <property type="entry name" value="CarboxyPept-like_regulatory"/>
</dbReference>
<dbReference type="RefSeq" id="WP_152888506.1">
    <property type="nucleotide sequence ID" value="NZ_WHJC01000047.1"/>
</dbReference>
<comment type="caution">
    <text evidence="2">The sequence shown here is derived from an EMBL/GenBank/DDBJ whole genome shotgun (WGS) entry which is preliminary data.</text>
</comment>
<gene>
    <name evidence="2" type="ORF">GBZ86_05405</name>
</gene>
<dbReference type="Gene3D" id="2.60.120.260">
    <property type="entry name" value="Galactose-binding domain-like"/>
    <property type="match status" value="3"/>
</dbReference>
<reference evidence="2 3" key="1">
    <citation type="submission" date="2019-10" db="EMBL/GenBank/DDBJ databases">
        <title>The Genome Sequence of Clostridium tarantellae Isolated from Fish Brain.</title>
        <authorList>
            <person name="Bano L."/>
            <person name="Kiel M."/>
            <person name="Sales G."/>
            <person name="Doxey A.C."/>
            <person name="Mansfield M.J."/>
            <person name="Schiavone M."/>
            <person name="Rossetto O."/>
            <person name="Pirazzini M."/>
            <person name="Dobrindt U."/>
            <person name="Montecucco C."/>
        </authorList>
    </citation>
    <scope>NUCLEOTIDE SEQUENCE [LARGE SCALE GENOMIC DNA]</scope>
    <source>
        <strain evidence="2 3">DSM 3997</strain>
    </source>
</reference>
<dbReference type="Proteomes" id="UP000430345">
    <property type="component" value="Unassembled WGS sequence"/>
</dbReference>
<dbReference type="EMBL" id="WHJC01000047">
    <property type="protein sequence ID" value="MPQ43199.1"/>
    <property type="molecule type" value="Genomic_DNA"/>
</dbReference>
<proteinExistence type="predicted"/>
<evidence type="ECO:0000259" key="1">
    <source>
        <dbReference type="PROSITE" id="PS51175"/>
    </source>
</evidence>
<protein>
    <recommendedName>
        <fullName evidence="1">CBM6 domain-containing protein</fullName>
    </recommendedName>
</protein>
<evidence type="ECO:0000313" key="3">
    <source>
        <dbReference type="Proteomes" id="UP000430345"/>
    </source>
</evidence>
<dbReference type="SUPFAM" id="SSF49785">
    <property type="entry name" value="Galactose-binding domain-like"/>
    <property type="match status" value="1"/>
</dbReference>
<dbReference type="Pfam" id="PF03272">
    <property type="entry name" value="Mucin_bdg"/>
    <property type="match status" value="1"/>
</dbReference>
<feature type="non-terminal residue" evidence="2">
    <location>
        <position position="883"/>
    </location>
</feature>
<name>A0A6I1MSH0_9CLOT</name>
<dbReference type="SUPFAM" id="SSF49478">
    <property type="entry name" value="Cna protein B-type domain"/>
    <property type="match status" value="1"/>
</dbReference>
<organism evidence="2 3">
    <name type="scientific">Clostridium tarantellae</name>
    <dbReference type="NCBI Taxonomy" id="39493"/>
    <lineage>
        <taxon>Bacteria</taxon>
        <taxon>Bacillati</taxon>
        <taxon>Bacillota</taxon>
        <taxon>Clostridia</taxon>
        <taxon>Eubacteriales</taxon>
        <taxon>Clostridiaceae</taxon>
        <taxon>Clostridium</taxon>
    </lineage>
</organism>
<dbReference type="Gene3D" id="2.60.40.1120">
    <property type="entry name" value="Carboxypeptidase-like, regulatory domain"/>
    <property type="match status" value="2"/>
</dbReference>
<dbReference type="OrthoDB" id="3194789at2"/>
<feature type="domain" description="CBM6" evidence="1">
    <location>
        <begin position="720"/>
        <end position="843"/>
    </location>
</feature>
<dbReference type="PROSITE" id="PS51175">
    <property type="entry name" value="CBM6"/>
    <property type="match status" value="1"/>
</dbReference>
<dbReference type="InterPro" id="IPR005084">
    <property type="entry name" value="CBM6"/>
</dbReference>
<accession>A0A6I1MSH0</accession>
<dbReference type="InterPro" id="IPR004954">
    <property type="entry name" value="Mucin-bd"/>
</dbReference>